<dbReference type="Proteomes" id="UP000070160">
    <property type="component" value="Unassembled WGS sequence"/>
</dbReference>
<evidence type="ECO:0000313" key="3">
    <source>
        <dbReference type="EMBL" id="KXB91094.1"/>
    </source>
</evidence>
<name>A0A134CG43_9FIRM</name>
<proteinExistence type="predicted"/>
<reference evidence="4" key="1">
    <citation type="submission" date="2016-01" db="EMBL/GenBank/DDBJ databases">
        <authorList>
            <person name="Mitreva M."/>
            <person name="Pepin K.H."/>
            <person name="Mihindukulasuriya K.A."/>
            <person name="Fulton R."/>
            <person name="Fronick C."/>
            <person name="O'Laughlin M."/>
            <person name="Miner T."/>
            <person name="Herter B."/>
            <person name="Rosa B.A."/>
            <person name="Cordes M."/>
            <person name="Tomlinson C."/>
            <person name="Wollam A."/>
            <person name="Palsikar V.B."/>
            <person name="Mardis E.R."/>
            <person name="Wilson R.K."/>
        </authorList>
    </citation>
    <scope>NUCLEOTIDE SEQUENCE [LARGE SCALE GENOMIC DNA]</scope>
    <source>
        <strain evidence="4">KA00182</strain>
    </source>
</reference>
<evidence type="ECO:0000256" key="1">
    <source>
        <dbReference type="SAM" id="MobiDB-lite"/>
    </source>
</evidence>
<feature type="domain" description="Trimeric autotransporter adhesin Trp ring" evidence="2">
    <location>
        <begin position="162"/>
        <end position="213"/>
    </location>
</feature>
<organism evidence="3 4">
    <name type="scientific">Megasphaera hutchinsoni</name>
    <dbReference type="NCBI Taxonomy" id="1588748"/>
    <lineage>
        <taxon>Bacteria</taxon>
        <taxon>Bacillati</taxon>
        <taxon>Bacillota</taxon>
        <taxon>Negativicutes</taxon>
        <taxon>Veillonellales</taxon>
        <taxon>Veillonellaceae</taxon>
        <taxon>Megasphaera</taxon>
    </lineage>
</organism>
<comment type="caution">
    <text evidence="3">The sequence shown here is derived from an EMBL/GenBank/DDBJ whole genome shotgun (WGS) entry which is preliminary data.</text>
</comment>
<feature type="compositionally biased region" description="Basic and acidic residues" evidence="1">
    <location>
        <begin position="92"/>
        <end position="105"/>
    </location>
</feature>
<dbReference type="AlphaFoldDB" id="A0A134CG43"/>
<dbReference type="Gene3D" id="3.90.1780.10">
    <property type="entry name" value="Trimeric adhesin"/>
    <property type="match status" value="2"/>
</dbReference>
<evidence type="ECO:0000259" key="2">
    <source>
        <dbReference type="Pfam" id="PF18669"/>
    </source>
</evidence>
<dbReference type="InterPro" id="IPR037174">
    <property type="entry name" value="Trimeric_adhesin"/>
</dbReference>
<dbReference type="EMBL" id="LSDT01000039">
    <property type="protein sequence ID" value="KXB91094.1"/>
    <property type="molecule type" value="Genomic_DNA"/>
</dbReference>
<accession>A0A134CG43</accession>
<protein>
    <recommendedName>
        <fullName evidence="2">Trimeric autotransporter adhesin Trp ring domain-containing protein</fullName>
    </recommendedName>
</protein>
<feature type="non-terminal residue" evidence="3">
    <location>
        <position position="241"/>
    </location>
</feature>
<dbReference type="SUPFAM" id="SSF101999">
    <property type="entry name" value="Trimeric adhesin"/>
    <property type="match status" value="2"/>
</dbReference>
<dbReference type="Pfam" id="PF18669">
    <property type="entry name" value="Trp_ring"/>
    <property type="match status" value="2"/>
</dbReference>
<dbReference type="RefSeq" id="WP_206445545.1">
    <property type="nucleotide sequence ID" value="NZ_KQ960949.1"/>
</dbReference>
<feature type="domain" description="Trimeric autotransporter adhesin Trp ring" evidence="2">
    <location>
        <begin position="9"/>
        <end position="54"/>
    </location>
</feature>
<dbReference type="InterPro" id="IPR040482">
    <property type="entry name" value="Trp_ring"/>
</dbReference>
<gene>
    <name evidence="3" type="ORF">HMPREF3182_00848</name>
</gene>
<feature type="region of interest" description="Disordered" evidence="1">
    <location>
        <begin position="92"/>
        <end position="118"/>
    </location>
</feature>
<sequence length="241" mass="25201">TVDDLKRVGFVVADGGNYHATVTNAQTVKFVGEGLAEVSGKTENDVRTFTVKVDDKKVADAVKSINDKAGNAPTQYVDKDGNPLVKDGDKYYKAKADGTPDKDAGEQTPAGIKVGEKDKPMQLTNVKPGTNDITAEGPTKGLADLEHAVPGTVATVDDLKKLGFVIKGKASDGTTDVVAQVKHADTVEFAGEDLAKVITESANGVSKVTVKVNKEEIAKAVNAENAKKGSAPTTYVDKDGN</sequence>
<keyword evidence="4" id="KW-1185">Reference proteome</keyword>
<evidence type="ECO:0000313" key="4">
    <source>
        <dbReference type="Proteomes" id="UP000070160"/>
    </source>
</evidence>
<feature type="non-terminal residue" evidence="3">
    <location>
        <position position="1"/>
    </location>
</feature>